<feature type="domain" description="C2H2-type" evidence="7">
    <location>
        <begin position="428"/>
        <end position="455"/>
    </location>
</feature>
<keyword evidence="3 5" id="KW-0863">Zinc-finger</keyword>
<organism evidence="8 9">
    <name type="scientific">Ranitomeya imitator</name>
    <name type="common">mimic poison frog</name>
    <dbReference type="NCBI Taxonomy" id="111125"/>
    <lineage>
        <taxon>Eukaryota</taxon>
        <taxon>Metazoa</taxon>
        <taxon>Chordata</taxon>
        <taxon>Craniata</taxon>
        <taxon>Vertebrata</taxon>
        <taxon>Euteleostomi</taxon>
        <taxon>Amphibia</taxon>
        <taxon>Batrachia</taxon>
        <taxon>Anura</taxon>
        <taxon>Neobatrachia</taxon>
        <taxon>Hyloidea</taxon>
        <taxon>Dendrobatidae</taxon>
        <taxon>Dendrobatinae</taxon>
        <taxon>Ranitomeya</taxon>
    </lineage>
</organism>
<feature type="compositionally biased region" description="Polar residues" evidence="6">
    <location>
        <begin position="234"/>
        <end position="245"/>
    </location>
</feature>
<dbReference type="SUPFAM" id="SSF57667">
    <property type="entry name" value="beta-beta-alpha zinc fingers"/>
    <property type="match status" value="3"/>
</dbReference>
<evidence type="ECO:0000259" key="7">
    <source>
        <dbReference type="PROSITE" id="PS50157"/>
    </source>
</evidence>
<dbReference type="PANTHER" id="PTHR24381">
    <property type="entry name" value="ZINC FINGER PROTEIN"/>
    <property type="match status" value="1"/>
</dbReference>
<proteinExistence type="predicted"/>
<feature type="region of interest" description="Disordered" evidence="6">
    <location>
        <begin position="292"/>
        <end position="324"/>
    </location>
</feature>
<keyword evidence="9" id="KW-1185">Reference proteome</keyword>
<evidence type="ECO:0000256" key="6">
    <source>
        <dbReference type="SAM" id="MobiDB-lite"/>
    </source>
</evidence>
<feature type="domain" description="C2H2-type" evidence="7">
    <location>
        <begin position="510"/>
        <end position="537"/>
    </location>
</feature>
<protein>
    <recommendedName>
        <fullName evidence="7">C2H2-type domain-containing protein</fullName>
    </recommendedName>
</protein>
<dbReference type="InterPro" id="IPR013087">
    <property type="entry name" value="Znf_C2H2_type"/>
</dbReference>
<dbReference type="Pfam" id="PF01352">
    <property type="entry name" value="KRAB"/>
    <property type="match status" value="1"/>
</dbReference>
<dbReference type="Gene3D" id="3.30.160.60">
    <property type="entry name" value="Classic Zinc Finger"/>
    <property type="match status" value="4"/>
</dbReference>
<dbReference type="SMART" id="SM00355">
    <property type="entry name" value="ZnF_C2H2"/>
    <property type="match status" value="5"/>
</dbReference>
<dbReference type="InterPro" id="IPR001909">
    <property type="entry name" value="KRAB"/>
</dbReference>
<dbReference type="Proteomes" id="UP001176940">
    <property type="component" value="Unassembled WGS sequence"/>
</dbReference>
<evidence type="ECO:0000256" key="1">
    <source>
        <dbReference type="ARBA" id="ARBA00022723"/>
    </source>
</evidence>
<evidence type="ECO:0000256" key="5">
    <source>
        <dbReference type="PROSITE-ProRule" id="PRU00042"/>
    </source>
</evidence>
<evidence type="ECO:0000256" key="4">
    <source>
        <dbReference type="ARBA" id="ARBA00022833"/>
    </source>
</evidence>
<reference evidence="8" key="1">
    <citation type="submission" date="2023-07" db="EMBL/GenBank/DDBJ databases">
        <authorList>
            <person name="Stuckert A."/>
        </authorList>
    </citation>
    <scope>NUCLEOTIDE SEQUENCE</scope>
</reference>
<feature type="compositionally biased region" description="Basic and acidic residues" evidence="6">
    <location>
        <begin position="292"/>
        <end position="305"/>
    </location>
</feature>
<evidence type="ECO:0000256" key="2">
    <source>
        <dbReference type="ARBA" id="ARBA00022737"/>
    </source>
</evidence>
<sequence>MANALPTPSRSVTSCKETEQKILDLTNKITELLTAEVPIRCDDVTVHFSMEEWDYIEEHQDLYKDVSIKKPQNIELLDDPICKNSLLHNGSSGLLNEHDMTENRNIHRHGVMQNVSSANFTENISACEDGTISNVDHRNYSGMRIKEENCDDSYDGGNLPTPHSRVQFHSAHIKEEPVSYDDHLANPTPMDHTPHPTVEEPSSYGEPQINTYTPTDHVQHHSYLHIVEQQSPYGETAPNMYTSNDHTPHHPSPHTAEEQPSHSGQSLLQPNVLAPADPSQYPFTHIIMNAVSRERGKQANTDHKKQYSSLDSTMEKPSSSNKASVSCKDLNLKTLSYPIRLSASTLVKQINPASSIEKRPENTIVSSAGSEPLQMDVDDEKSNSSVYSVRQSDNAMEILYHCPSCQKAFYSNLDLAKHQVIHSVDKLFVCSLCGKSFTELSFLVKHQVFHTDLKLCVCKVCGGCFYSESSLAKHEKTHSSPVHCFNCGKCFFSKTELEIHKRKHTLEKPYGCHVCGKHFITKYVHDKHMLCHTKVELSK</sequence>
<dbReference type="PROSITE" id="PS50157">
    <property type="entry name" value="ZINC_FINGER_C2H2_2"/>
    <property type="match status" value="5"/>
</dbReference>
<feature type="domain" description="C2H2-type" evidence="7">
    <location>
        <begin position="482"/>
        <end position="509"/>
    </location>
</feature>
<dbReference type="PROSITE" id="PS00028">
    <property type="entry name" value="ZINC_FINGER_C2H2_1"/>
    <property type="match status" value="5"/>
</dbReference>
<gene>
    <name evidence="8" type="ORF">RIMI_LOCUS13135192</name>
</gene>
<evidence type="ECO:0000313" key="8">
    <source>
        <dbReference type="EMBL" id="CAJ0950695.1"/>
    </source>
</evidence>
<dbReference type="InterPro" id="IPR036051">
    <property type="entry name" value="KRAB_dom_sf"/>
</dbReference>
<name>A0ABN9LU00_9NEOB</name>
<keyword evidence="1" id="KW-0479">Metal-binding</keyword>
<feature type="region of interest" description="Disordered" evidence="6">
    <location>
        <begin position="185"/>
        <end position="213"/>
    </location>
</feature>
<dbReference type="Pfam" id="PF00096">
    <property type="entry name" value="zf-C2H2"/>
    <property type="match status" value="3"/>
</dbReference>
<dbReference type="PANTHER" id="PTHR24381:SF436">
    <property type="entry name" value="ZINC FINGER PROTEIN 768"/>
    <property type="match status" value="1"/>
</dbReference>
<accession>A0ABN9LU00</accession>
<keyword evidence="2" id="KW-0677">Repeat</keyword>
<dbReference type="SUPFAM" id="SSF109640">
    <property type="entry name" value="KRAB domain (Kruppel-associated box)"/>
    <property type="match status" value="1"/>
</dbReference>
<keyword evidence="4" id="KW-0862">Zinc</keyword>
<feature type="domain" description="C2H2-type" evidence="7">
    <location>
        <begin position="456"/>
        <end position="483"/>
    </location>
</feature>
<feature type="region of interest" description="Disordered" evidence="6">
    <location>
        <begin position="234"/>
        <end position="277"/>
    </location>
</feature>
<feature type="compositionally biased region" description="Polar residues" evidence="6">
    <location>
        <begin position="307"/>
        <end position="324"/>
    </location>
</feature>
<dbReference type="EMBL" id="CAUEEQ010032092">
    <property type="protein sequence ID" value="CAJ0950695.1"/>
    <property type="molecule type" value="Genomic_DNA"/>
</dbReference>
<dbReference type="InterPro" id="IPR036236">
    <property type="entry name" value="Znf_C2H2_sf"/>
</dbReference>
<evidence type="ECO:0000256" key="3">
    <source>
        <dbReference type="ARBA" id="ARBA00022771"/>
    </source>
</evidence>
<evidence type="ECO:0000313" key="9">
    <source>
        <dbReference type="Proteomes" id="UP001176940"/>
    </source>
</evidence>
<feature type="domain" description="C2H2-type" evidence="7">
    <location>
        <begin position="400"/>
        <end position="427"/>
    </location>
</feature>
<comment type="caution">
    <text evidence="8">The sequence shown here is derived from an EMBL/GenBank/DDBJ whole genome shotgun (WGS) entry which is preliminary data.</text>
</comment>